<evidence type="ECO:0000259" key="7">
    <source>
        <dbReference type="Pfam" id="PF04138"/>
    </source>
</evidence>
<dbReference type="PANTHER" id="PTHR38459:SF1">
    <property type="entry name" value="PROPHAGE BACTOPRENOL-LINKED GLUCOSE TRANSLOCASE HOMOLOG"/>
    <property type="match status" value="1"/>
</dbReference>
<keyword evidence="5 6" id="KW-0472">Membrane</keyword>
<keyword evidence="9" id="KW-1185">Reference proteome</keyword>
<feature type="transmembrane region" description="Helical" evidence="6">
    <location>
        <begin position="41"/>
        <end position="59"/>
    </location>
</feature>
<feature type="transmembrane region" description="Helical" evidence="6">
    <location>
        <begin position="71"/>
        <end position="93"/>
    </location>
</feature>
<proteinExistence type="inferred from homology"/>
<dbReference type="EMBL" id="CP039865">
    <property type="protein sequence ID" value="QCK84410.1"/>
    <property type="molecule type" value="Genomic_DNA"/>
</dbReference>
<dbReference type="AlphaFoldDB" id="A0A4D7Q8A3"/>
<dbReference type="KEGG" id="paqt:E8L99_00675"/>
<evidence type="ECO:0000256" key="5">
    <source>
        <dbReference type="ARBA" id="ARBA00023136"/>
    </source>
</evidence>
<accession>A0A4D7Q8A3</accession>
<feature type="transmembrane region" description="Helical" evidence="6">
    <location>
        <begin position="140"/>
        <end position="160"/>
    </location>
</feature>
<keyword evidence="4 6" id="KW-1133">Transmembrane helix</keyword>
<dbReference type="PANTHER" id="PTHR38459">
    <property type="entry name" value="PROPHAGE BACTOPRENOL-LINKED GLUCOSE TRANSLOCASE HOMOLOG"/>
    <property type="match status" value="1"/>
</dbReference>
<comment type="similarity">
    <text evidence="2">Belongs to the GtrA family.</text>
</comment>
<evidence type="ECO:0000256" key="2">
    <source>
        <dbReference type="ARBA" id="ARBA00009399"/>
    </source>
</evidence>
<evidence type="ECO:0000256" key="6">
    <source>
        <dbReference type="SAM" id="Phobius"/>
    </source>
</evidence>
<name>A0A4D7Q8A3_9HYPH</name>
<evidence type="ECO:0000256" key="4">
    <source>
        <dbReference type="ARBA" id="ARBA00022989"/>
    </source>
</evidence>
<dbReference type="GO" id="GO:0000271">
    <property type="term" value="P:polysaccharide biosynthetic process"/>
    <property type="evidence" value="ECO:0007669"/>
    <property type="project" value="InterPro"/>
</dbReference>
<comment type="subcellular location">
    <subcellularLocation>
        <location evidence="1">Membrane</location>
        <topology evidence="1">Multi-pass membrane protein</topology>
    </subcellularLocation>
</comment>
<feature type="transmembrane region" description="Helical" evidence="6">
    <location>
        <begin position="105"/>
        <end position="128"/>
    </location>
</feature>
<dbReference type="Pfam" id="PF04138">
    <property type="entry name" value="GtrA_DPMS_TM"/>
    <property type="match status" value="1"/>
</dbReference>
<dbReference type="RefSeq" id="WP_137097746.1">
    <property type="nucleotide sequence ID" value="NZ_CP039865.1"/>
</dbReference>
<organism evidence="8 9">
    <name type="scientific">Phreatobacter aquaticus</name>
    <dbReference type="NCBI Taxonomy" id="2570229"/>
    <lineage>
        <taxon>Bacteria</taxon>
        <taxon>Pseudomonadati</taxon>
        <taxon>Pseudomonadota</taxon>
        <taxon>Alphaproteobacteria</taxon>
        <taxon>Hyphomicrobiales</taxon>
        <taxon>Phreatobacteraceae</taxon>
        <taxon>Phreatobacter</taxon>
    </lineage>
</organism>
<protein>
    <submittedName>
        <fullName evidence="8">GtrA family protein</fullName>
    </submittedName>
</protein>
<dbReference type="InterPro" id="IPR007267">
    <property type="entry name" value="GtrA_DPMS_TM"/>
</dbReference>
<dbReference type="InterPro" id="IPR051401">
    <property type="entry name" value="GtrA_CellWall_Glycosyl"/>
</dbReference>
<feature type="domain" description="GtrA/DPMS transmembrane" evidence="7">
    <location>
        <begin position="44"/>
        <end position="159"/>
    </location>
</feature>
<evidence type="ECO:0000313" key="9">
    <source>
        <dbReference type="Proteomes" id="UP000298588"/>
    </source>
</evidence>
<dbReference type="GO" id="GO:0005886">
    <property type="term" value="C:plasma membrane"/>
    <property type="evidence" value="ECO:0007669"/>
    <property type="project" value="TreeGrafter"/>
</dbReference>
<gene>
    <name evidence="8" type="ORF">E8L99_00675</name>
</gene>
<sequence>MSAWFRVVSASAPDLAVPSRALTGMFRLVAARLPWPLIRQVGLYGIVSVLALAIDSATFLKLADLGLRPAIAASIGYSLGLIVHFILSSRFVFNGAATGKSPLRLFLEFAMTGLGGLLITAVCVTLMIEGFGASPIAAKAVAVALSFAAVFVVRRAFVFLPSSSR</sequence>
<evidence type="ECO:0000256" key="3">
    <source>
        <dbReference type="ARBA" id="ARBA00022692"/>
    </source>
</evidence>
<dbReference type="Proteomes" id="UP000298588">
    <property type="component" value="Chromosome"/>
</dbReference>
<evidence type="ECO:0000256" key="1">
    <source>
        <dbReference type="ARBA" id="ARBA00004141"/>
    </source>
</evidence>
<reference evidence="8 9" key="1">
    <citation type="submission" date="2019-04" db="EMBL/GenBank/DDBJ databases">
        <title>Phreatobacter aquaticus sp. nov.</title>
        <authorList>
            <person name="Choi A."/>
            <person name="Baek K."/>
        </authorList>
    </citation>
    <scope>NUCLEOTIDE SEQUENCE [LARGE SCALE GENOMIC DNA]</scope>
    <source>
        <strain evidence="8 9">NMCR1094</strain>
    </source>
</reference>
<dbReference type="OrthoDB" id="7427719at2"/>
<evidence type="ECO:0000313" key="8">
    <source>
        <dbReference type="EMBL" id="QCK84410.1"/>
    </source>
</evidence>
<keyword evidence="3 6" id="KW-0812">Transmembrane</keyword>